<organism evidence="1 2">
    <name type="scientific">Winogradskya consettensis</name>
    <dbReference type="NCBI Taxonomy" id="113560"/>
    <lineage>
        <taxon>Bacteria</taxon>
        <taxon>Bacillati</taxon>
        <taxon>Actinomycetota</taxon>
        <taxon>Actinomycetes</taxon>
        <taxon>Micromonosporales</taxon>
        <taxon>Micromonosporaceae</taxon>
        <taxon>Winogradskya</taxon>
    </lineage>
</organism>
<keyword evidence="2" id="KW-1185">Reference proteome</keyword>
<protein>
    <submittedName>
        <fullName evidence="1">Uncharacterized protein</fullName>
    </submittedName>
</protein>
<dbReference type="AlphaFoldDB" id="A0A919T223"/>
<dbReference type="Proteomes" id="UP000680865">
    <property type="component" value="Unassembled WGS sequence"/>
</dbReference>
<evidence type="ECO:0000313" key="1">
    <source>
        <dbReference type="EMBL" id="GIM81450.1"/>
    </source>
</evidence>
<gene>
    <name evidence="1" type="ORF">Aco04nite_76640</name>
</gene>
<sequence length="172" mass="18340">MAEFDVEDVAPADGFTARLSSGTSLHLIACDGTTGRFFLVGADAPSRPVLYANSEGCVGLVGPSLAVALATLVALPNGYDCQFSPGGGDLGQMRRAHAYLRTGCGKDILNLDETQAFIVDELELDLPADPVLTLWQSVHATDPTQPFVDEGDGGLPWGSLLREWTIERLIRH</sequence>
<dbReference type="RefSeq" id="WP_213002060.1">
    <property type="nucleotide sequence ID" value="NZ_BAAATW010000024.1"/>
</dbReference>
<reference evidence="1" key="1">
    <citation type="submission" date="2021-03" db="EMBL/GenBank/DDBJ databases">
        <title>Whole genome shotgun sequence of Actinoplanes consettensis NBRC 14913.</title>
        <authorList>
            <person name="Komaki H."/>
            <person name="Tamura T."/>
        </authorList>
    </citation>
    <scope>NUCLEOTIDE SEQUENCE</scope>
    <source>
        <strain evidence="1">NBRC 14913</strain>
    </source>
</reference>
<proteinExistence type="predicted"/>
<name>A0A919T223_9ACTN</name>
<comment type="caution">
    <text evidence="1">The sequence shown here is derived from an EMBL/GenBank/DDBJ whole genome shotgun (WGS) entry which is preliminary data.</text>
</comment>
<dbReference type="EMBL" id="BOQP01000046">
    <property type="protein sequence ID" value="GIM81450.1"/>
    <property type="molecule type" value="Genomic_DNA"/>
</dbReference>
<evidence type="ECO:0000313" key="2">
    <source>
        <dbReference type="Proteomes" id="UP000680865"/>
    </source>
</evidence>
<accession>A0A919T223</accession>